<comment type="caution">
    <text evidence="4">The sequence shown here is derived from an EMBL/GenBank/DDBJ whole genome shotgun (WGS) entry which is preliminary data.</text>
</comment>
<gene>
    <name evidence="4" type="ORF">BFC18_13495</name>
</gene>
<dbReference type="InterPro" id="IPR051400">
    <property type="entry name" value="HAD-like_hydrolase"/>
</dbReference>
<dbReference type="InterPro" id="IPR036412">
    <property type="entry name" value="HAD-like_sf"/>
</dbReference>
<keyword evidence="3" id="KW-0460">Magnesium</keyword>
<dbReference type="InterPro" id="IPR023214">
    <property type="entry name" value="HAD_sf"/>
</dbReference>
<evidence type="ECO:0000313" key="5">
    <source>
        <dbReference type="Proteomes" id="UP000175691"/>
    </source>
</evidence>
<dbReference type="RefSeq" id="WP_070125840.1">
    <property type="nucleotide sequence ID" value="NZ_MDHN01000029.1"/>
</dbReference>
<dbReference type="Gene3D" id="1.20.120.1600">
    <property type="match status" value="1"/>
</dbReference>
<dbReference type="SFLD" id="SFLDG01129">
    <property type="entry name" value="C1.5:_HAD__Beta-PGM__Phosphata"/>
    <property type="match status" value="1"/>
</dbReference>
<dbReference type="Proteomes" id="UP000175691">
    <property type="component" value="Unassembled WGS sequence"/>
</dbReference>
<dbReference type="InterPro" id="IPR006439">
    <property type="entry name" value="HAD-SF_hydro_IA"/>
</dbReference>
<keyword evidence="5" id="KW-1185">Reference proteome</keyword>
<dbReference type="AlphaFoldDB" id="A0A1E7Z9P4"/>
<evidence type="ECO:0000256" key="3">
    <source>
        <dbReference type="ARBA" id="ARBA00022842"/>
    </source>
</evidence>
<dbReference type="PANTHER" id="PTHR46470">
    <property type="entry name" value="N-ACYLNEURAMINATE-9-PHOSPHATASE"/>
    <property type="match status" value="1"/>
</dbReference>
<evidence type="ECO:0000256" key="1">
    <source>
        <dbReference type="ARBA" id="ARBA00001946"/>
    </source>
</evidence>
<dbReference type="SUPFAM" id="SSF56784">
    <property type="entry name" value="HAD-like"/>
    <property type="match status" value="1"/>
</dbReference>
<dbReference type="SFLD" id="SFLDS00003">
    <property type="entry name" value="Haloacid_Dehalogenase"/>
    <property type="match status" value="1"/>
</dbReference>
<sequence length="238" mass="26282">MRFYRPLSPIKAMTFDLDDTLYNNEPIISLADASLTAFIAANFPRAAALPRSRWNEIKRELIKNNPPLGSDMGLLRLETLRVALADDVAPCSALEQAAQDCFNCFYHARSDFRLDDKVHEVMSALAKKVPLIAITNGNVDTQKTGLTEYFEAVLHASVVRPSKPAPDMFHEAADMLSLPPEAILHVGDNLEKDVMGAIKAGMQSAWIAANREMNLSREAVTLLPHVELSALDDLLRLA</sequence>
<evidence type="ECO:0000313" key="4">
    <source>
        <dbReference type="EMBL" id="OFC70197.1"/>
    </source>
</evidence>
<dbReference type="Gene3D" id="3.40.50.1000">
    <property type="entry name" value="HAD superfamily/HAD-like"/>
    <property type="match status" value="1"/>
</dbReference>
<keyword evidence="2" id="KW-0378">Hydrolase</keyword>
<dbReference type="NCBIfam" id="TIGR01509">
    <property type="entry name" value="HAD-SF-IA-v3"/>
    <property type="match status" value="1"/>
</dbReference>
<dbReference type="GO" id="GO:0009231">
    <property type="term" value="P:riboflavin biosynthetic process"/>
    <property type="evidence" value="ECO:0007669"/>
    <property type="project" value="TreeGrafter"/>
</dbReference>
<dbReference type="Pfam" id="PF00702">
    <property type="entry name" value="Hydrolase"/>
    <property type="match status" value="1"/>
</dbReference>
<dbReference type="NCBIfam" id="TIGR01549">
    <property type="entry name" value="HAD-SF-IA-v1"/>
    <property type="match status" value="1"/>
</dbReference>
<accession>A0A1E7Z9P4</accession>
<dbReference type="PANTHER" id="PTHR46470:SF4">
    <property type="entry name" value="5-AMINO-6-(5-PHOSPHO-D-RIBITYLAMINO)URACIL PHOSPHATASE YIGB"/>
    <property type="match status" value="1"/>
</dbReference>
<reference evidence="4 5" key="1">
    <citation type="submission" date="2016-08" db="EMBL/GenBank/DDBJ databases">
        <authorList>
            <person name="Seilhamer J.J."/>
        </authorList>
    </citation>
    <scope>NUCLEOTIDE SEQUENCE [LARGE SCALE GENOMIC DNA]</scope>
    <source>
        <strain evidence="4 5">KCTC 42603</strain>
    </source>
</reference>
<protein>
    <submittedName>
        <fullName evidence="4">Haloacid dehalogenase</fullName>
    </submittedName>
</protein>
<organism evidence="4 5">
    <name type="scientific">Alteromonas confluentis</name>
    <dbReference type="NCBI Taxonomy" id="1656094"/>
    <lineage>
        <taxon>Bacteria</taxon>
        <taxon>Pseudomonadati</taxon>
        <taxon>Pseudomonadota</taxon>
        <taxon>Gammaproteobacteria</taxon>
        <taxon>Alteromonadales</taxon>
        <taxon>Alteromonadaceae</taxon>
        <taxon>Alteromonas/Salinimonas group</taxon>
        <taxon>Alteromonas</taxon>
    </lineage>
</organism>
<dbReference type="STRING" id="1656094.BFC18_13495"/>
<dbReference type="GO" id="GO:0016787">
    <property type="term" value="F:hydrolase activity"/>
    <property type="evidence" value="ECO:0007669"/>
    <property type="project" value="UniProtKB-KW"/>
</dbReference>
<dbReference type="OrthoDB" id="367448at2"/>
<name>A0A1E7Z9P4_9ALTE</name>
<dbReference type="EMBL" id="MDHN01000029">
    <property type="protein sequence ID" value="OFC70197.1"/>
    <property type="molecule type" value="Genomic_DNA"/>
</dbReference>
<proteinExistence type="predicted"/>
<comment type="cofactor">
    <cofactor evidence="1">
        <name>Mg(2+)</name>
        <dbReference type="ChEBI" id="CHEBI:18420"/>
    </cofactor>
</comment>
<evidence type="ECO:0000256" key="2">
    <source>
        <dbReference type="ARBA" id="ARBA00022801"/>
    </source>
</evidence>